<evidence type="ECO:0000256" key="2">
    <source>
        <dbReference type="ARBA" id="ARBA00019841"/>
    </source>
</evidence>
<evidence type="ECO:0000259" key="7">
    <source>
        <dbReference type="Pfam" id="PF02272"/>
    </source>
</evidence>
<evidence type="ECO:0000259" key="6">
    <source>
        <dbReference type="Pfam" id="PF01368"/>
    </source>
</evidence>
<accession>A0A8J6TFC6</accession>
<comment type="caution">
    <text evidence="9">The sequence shown here is derived from an EMBL/GenBank/DDBJ whole genome shotgun (WGS) entry which is preliminary data.</text>
</comment>
<name>A0A8J6TFC6_9CHLR</name>
<dbReference type="NCBIfam" id="TIGR00644">
    <property type="entry name" value="recJ"/>
    <property type="match status" value="1"/>
</dbReference>
<feature type="domain" description="DHHA1" evidence="7">
    <location>
        <begin position="352"/>
        <end position="438"/>
    </location>
</feature>
<evidence type="ECO:0000256" key="3">
    <source>
        <dbReference type="ARBA" id="ARBA00022722"/>
    </source>
</evidence>
<keyword evidence="4" id="KW-0378">Hydrolase</keyword>
<dbReference type="SUPFAM" id="SSF64182">
    <property type="entry name" value="DHH phosphoesterases"/>
    <property type="match status" value="1"/>
</dbReference>
<dbReference type="GO" id="GO:0006310">
    <property type="term" value="P:DNA recombination"/>
    <property type="evidence" value="ECO:0007669"/>
    <property type="project" value="InterPro"/>
</dbReference>
<dbReference type="Pfam" id="PF17768">
    <property type="entry name" value="RecJ_OB"/>
    <property type="match status" value="1"/>
</dbReference>
<dbReference type="InterPro" id="IPR004610">
    <property type="entry name" value="RecJ"/>
</dbReference>
<dbReference type="Proteomes" id="UP000614469">
    <property type="component" value="Unassembled WGS sequence"/>
</dbReference>
<dbReference type="EMBL" id="JACNJN010000149">
    <property type="protein sequence ID" value="MBC8336251.1"/>
    <property type="molecule type" value="Genomic_DNA"/>
</dbReference>
<keyword evidence="3" id="KW-0540">Nuclease</keyword>
<dbReference type="InterPro" id="IPR001667">
    <property type="entry name" value="DDH_dom"/>
</dbReference>
<dbReference type="GO" id="GO:0008409">
    <property type="term" value="F:5'-3' exonuclease activity"/>
    <property type="evidence" value="ECO:0007669"/>
    <property type="project" value="InterPro"/>
</dbReference>
<evidence type="ECO:0000256" key="5">
    <source>
        <dbReference type="ARBA" id="ARBA00022839"/>
    </source>
</evidence>
<dbReference type="GO" id="GO:0006281">
    <property type="term" value="P:DNA repair"/>
    <property type="evidence" value="ECO:0007669"/>
    <property type="project" value="InterPro"/>
</dbReference>
<dbReference type="InterPro" id="IPR051673">
    <property type="entry name" value="SSDNA_exonuclease_RecJ"/>
</dbReference>
<keyword evidence="5 9" id="KW-0269">Exonuclease</keyword>
<dbReference type="PANTHER" id="PTHR30255:SF2">
    <property type="entry name" value="SINGLE-STRANDED-DNA-SPECIFIC EXONUCLEASE RECJ"/>
    <property type="match status" value="1"/>
</dbReference>
<gene>
    <name evidence="9" type="primary">recJ</name>
    <name evidence="9" type="ORF">H8E29_13375</name>
</gene>
<comment type="similarity">
    <text evidence="1">Belongs to the RecJ family.</text>
</comment>
<organism evidence="9 10">
    <name type="scientific">Candidatus Desulfolinea nitratireducens</name>
    <dbReference type="NCBI Taxonomy" id="2841698"/>
    <lineage>
        <taxon>Bacteria</taxon>
        <taxon>Bacillati</taxon>
        <taxon>Chloroflexota</taxon>
        <taxon>Anaerolineae</taxon>
        <taxon>Anaerolineales</taxon>
        <taxon>Anaerolineales incertae sedis</taxon>
        <taxon>Candidatus Desulfolinea</taxon>
    </lineage>
</organism>
<dbReference type="InterPro" id="IPR041122">
    <property type="entry name" value="RecJ_OB"/>
</dbReference>
<feature type="domain" description="DDH" evidence="6">
    <location>
        <begin position="77"/>
        <end position="228"/>
    </location>
</feature>
<dbReference type="GO" id="GO:0003676">
    <property type="term" value="F:nucleic acid binding"/>
    <property type="evidence" value="ECO:0007669"/>
    <property type="project" value="InterPro"/>
</dbReference>
<dbReference type="Gene3D" id="3.90.1640.30">
    <property type="match status" value="1"/>
</dbReference>
<evidence type="ECO:0000259" key="8">
    <source>
        <dbReference type="Pfam" id="PF17768"/>
    </source>
</evidence>
<feature type="domain" description="RecJ OB" evidence="8">
    <location>
        <begin position="454"/>
        <end position="557"/>
    </location>
</feature>
<dbReference type="Gene3D" id="2.40.50.460">
    <property type="match status" value="1"/>
</dbReference>
<sequence>MQTRWQIQAPLTPEADQALEKFPPILRQLLFNRGYATDAEARAFLKAAPDHTMSPWALKDMAIAVDRIIQAIEQKEKIIIYGDYDVDGVTSTALLVQVLRVLNGDVHAYIPNRFDEGYGLNMDALDQLAKDGAGLIITVDCGIRSVDEVAHARDLGLALIITDHHTPGDVLPPALAIINPKQNGDTYPEKYLAGVGIAYKMAQGLLEKNQGTNGFTADKLLDLVALGTVADLAPLTGENHALVRKGLRVMRNAQRQGLVSLAAVAGVNIKEVTAMNIGFGLGPRLNAAGRLDSAIAALDLLMETDFMKTGEMAQALEIQNRERQTITREMQQQAEVIALADDPDALLLFAASPEFNPGVVGLAASRLADIYYRPAIVGEVDEETTRCSCRSIPEFHITEALDECADLLVRHGGHAAAAGFTVRNENVGILLKRLREIATEKLAGVDLRPVLVADMELGLESLSFEMLEHFNYLEPTGYGNPRPIFVSRNLRVKSSRTVGQDQSHLKLTLSDGEATLDAIAFRLGHLKPDLPPKIDLLFTFEVSEWNGRKLLQLNVKDIKF</sequence>
<protein>
    <recommendedName>
        <fullName evidence="2">Single-stranded-DNA-specific exonuclease RecJ</fullName>
    </recommendedName>
</protein>
<dbReference type="PANTHER" id="PTHR30255">
    <property type="entry name" value="SINGLE-STRANDED-DNA-SPECIFIC EXONUCLEASE RECJ"/>
    <property type="match status" value="1"/>
</dbReference>
<evidence type="ECO:0000313" key="10">
    <source>
        <dbReference type="Proteomes" id="UP000614469"/>
    </source>
</evidence>
<dbReference type="InterPro" id="IPR003156">
    <property type="entry name" value="DHHA1_dom"/>
</dbReference>
<dbReference type="InterPro" id="IPR038763">
    <property type="entry name" value="DHH_sf"/>
</dbReference>
<dbReference type="Pfam" id="PF01368">
    <property type="entry name" value="DHH"/>
    <property type="match status" value="1"/>
</dbReference>
<reference evidence="9 10" key="1">
    <citation type="submission" date="2020-08" db="EMBL/GenBank/DDBJ databases">
        <title>Bridging the membrane lipid divide: bacteria of the FCB group superphylum have the potential to synthesize archaeal ether lipids.</title>
        <authorList>
            <person name="Villanueva L."/>
            <person name="Von Meijenfeldt F.A.B."/>
            <person name="Westbye A.B."/>
            <person name="Yadav S."/>
            <person name="Hopmans E.C."/>
            <person name="Dutilh B.E."/>
            <person name="Sinninghe Damste J.S."/>
        </authorList>
    </citation>
    <scope>NUCLEOTIDE SEQUENCE [LARGE SCALE GENOMIC DNA]</scope>
    <source>
        <strain evidence="9">NIOZ-UU36</strain>
    </source>
</reference>
<dbReference type="AlphaFoldDB" id="A0A8J6TFC6"/>
<dbReference type="Pfam" id="PF02272">
    <property type="entry name" value="DHHA1"/>
    <property type="match status" value="1"/>
</dbReference>
<evidence type="ECO:0000313" key="9">
    <source>
        <dbReference type="EMBL" id="MBC8336251.1"/>
    </source>
</evidence>
<evidence type="ECO:0000256" key="4">
    <source>
        <dbReference type="ARBA" id="ARBA00022801"/>
    </source>
</evidence>
<proteinExistence type="inferred from homology"/>
<evidence type="ECO:0000256" key="1">
    <source>
        <dbReference type="ARBA" id="ARBA00005915"/>
    </source>
</evidence>